<dbReference type="AlphaFoldDB" id="K0S7A0"/>
<evidence type="ECO:0000256" key="1">
    <source>
        <dbReference type="SAM" id="MobiDB-lite"/>
    </source>
</evidence>
<protein>
    <submittedName>
        <fullName evidence="2">Uncharacterized protein</fullName>
    </submittedName>
</protein>
<evidence type="ECO:0000313" key="2">
    <source>
        <dbReference type="EMBL" id="EJK61145.1"/>
    </source>
</evidence>
<feature type="compositionally biased region" description="Gly residues" evidence="1">
    <location>
        <begin position="139"/>
        <end position="151"/>
    </location>
</feature>
<organism evidence="2 3">
    <name type="scientific">Thalassiosira oceanica</name>
    <name type="common">Marine diatom</name>
    <dbReference type="NCBI Taxonomy" id="159749"/>
    <lineage>
        <taxon>Eukaryota</taxon>
        <taxon>Sar</taxon>
        <taxon>Stramenopiles</taxon>
        <taxon>Ochrophyta</taxon>
        <taxon>Bacillariophyta</taxon>
        <taxon>Coscinodiscophyceae</taxon>
        <taxon>Thalassiosirophycidae</taxon>
        <taxon>Thalassiosirales</taxon>
        <taxon>Thalassiosiraceae</taxon>
        <taxon>Thalassiosira</taxon>
    </lineage>
</organism>
<feature type="region of interest" description="Disordered" evidence="1">
    <location>
        <begin position="139"/>
        <end position="158"/>
    </location>
</feature>
<sequence length="200" mass="21087">MLMDTSRACIGASADVPGGVFVRGLLNSEFTGKGTGGFYRGFKIAAELSRDEPATDDQLKSSSDWNSDQTIKSYATEVIQPYLEIPPDIEASGPDWQAYVHVSSSNIRQFARSVIYQRRKAMKSAVELAMYEIKTLNGAGGGGGGGNAGGDGRQDQAAEALRARVDELTRAVAKRDAAIRALQAEREGAPASAGAGGGRE</sequence>
<accession>K0S7A0</accession>
<comment type="caution">
    <text evidence="2">The sequence shown here is derived from an EMBL/GenBank/DDBJ whole genome shotgun (WGS) entry which is preliminary data.</text>
</comment>
<dbReference type="Proteomes" id="UP000266841">
    <property type="component" value="Unassembled WGS sequence"/>
</dbReference>
<proteinExistence type="predicted"/>
<evidence type="ECO:0000313" key="3">
    <source>
        <dbReference type="Proteomes" id="UP000266841"/>
    </source>
</evidence>
<feature type="non-terminal residue" evidence="2">
    <location>
        <position position="200"/>
    </location>
</feature>
<dbReference type="EMBL" id="AGNL01020355">
    <property type="protein sequence ID" value="EJK61145.1"/>
    <property type="molecule type" value="Genomic_DNA"/>
</dbReference>
<gene>
    <name evidence="2" type="ORF">THAOC_18412</name>
</gene>
<keyword evidence="3" id="KW-1185">Reference proteome</keyword>
<name>K0S7A0_THAOC</name>
<reference evidence="2 3" key="1">
    <citation type="journal article" date="2012" name="Genome Biol.">
        <title>Genome and low-iron response of an oceanic diatom adapted to chronic iron limitation.</title>
        <authorList>
            <person name="Lommer M."/>
            <person name="Specht M."/>
            <person name="Roy A.S."/>
            <person name="Kraemer L."/>
            <person name="Andreson R."/>
            <person name="Gutowska M.A."/>
            <person name="Wolf J."/>
            <person name="Bergner S.V."/>
            <person name="Schilhabel M.B."/>
            <person name="Klostermeier U.C."/>
            <person name="Beiko R.G."/>
            <person name="Rosenstiel P."/>
            <person name="Hippler M."/>
            <person name="Laroche J."/>
        </authorList>
    </citation>
    <scope>NUCLEOTIDE SEQUENCE [LARGE SCALE GENOMIC DNA]</scope>
    <source>
        <strain evidence="2 3">CCMP1005</strain>
    </source>
</reference>